<gene>
    <name evidence="1" type="ORF">ElyMa_002960100</name>
</gene>
<reference evidence="1 2" key="1">
    <citation type="journal article" date="2021" name="Elife">
        <title>Chloroplast acquisition without the gene transfer in kleptoplastic sea slugs, Plakobranchus ocellatus.</title>
        <authorList>
            <person name="Maeda T."/>
            <person name="Takahashi S."/>
            <person name="Yoshida T."/>
            <person name="Shimamura S."/>
            <person name="Takaki Y."/>
            <person name="Nagai Y."/>
            <person name="Toyoda A."/>
            <person name="Suzuki Y."/>
            <person name="Arimoto A."/>
            <person name="Ishii H."/>
            <person name="Satoh N."/>
            <person name="Nishiyama T."/>
            <person name="Hasebe M."/>
            <person name="Maruyama T."/>
            <person name="Minagawa J."/>
            <person name="Obokata J."/>
            <person name="Shigenobu S."/>
        </authorList>
    </citation>
    <scope>NUCLEOTIDE SEQUENCE [LARGE SCALE GENOMIC DNA]</scope>
</reference>
<accession>A0AAV4I772</accession>
<evidence type="ECO:0000313" key="1">
    <source>
        <dbReference type="EMBL" id="GFS06229.1"/>
    </source>
</evidence>
<organism evidence="1 2">
    <name type="scientific">Elysia marginata</name>
    <dbReference type="NCBI Taxonomy" id="1093978"/>
    <lineage>
        <taxon>Eukaryota</taxon>
        <taxon>Metazoa</taxon>
        <taxon>Spiralia</taxon>
        <taxon>Lophotrochozoa</taxon>
        <taxon>Mollusca</taxon>
        <taxon>Gastropoda</taxon>
        <taxon>Heterobranchia</taxon>
        <taxon>Euthyneura</taxon>
        <taxon>Panpulmonata</taxon>
        <taxon>Sacoglossa</taxon>
        <taxon>Placobranchoidea</taxon>
        <taxon>Plakobranchidae</taxon>
        <taxon>Elysia</taxon>
    </lineage>
</organism>
<dbReference type="EMBL" id="BMAT01006097">
    <property type="protein sequence ID" value="GFS06229.1"/>
    <property type="molecule type" value="Genomic_DNA"/>
</dbReference>
<dbReference type="Proteomes" id="UP000762676">
    <property type="component" value="Unassembled WGS sequence"/>
</dbReference>
<evidence type="ECO:0000313" key="2">
    <source>
        <dbReference type="Proteomes" id="UP000762676"/>
    </source>
</evidence>
<comment type="caution">
    <text evidence="1">The sequence shown here is derived from an EMBL/GenBank/DDBJ whole genome shotgun (WGS) entry which is preliminary data.</text>
</comment>
<dbReference type="AlphaFoldDB" id="A0AAV4I772"/>
<sequence>MPRHPVGPTHHLDLPDDATIVSAEDLDIPVVPNILLAIRAHSTEVITMCSNTDESLGINSVTWDNVRVATSSDESMKKLLKLVGNGFPDAKDAMPQDLRNLYQYRDKLTSFDGVVLYMTE</sequence>
<proteinExistence type="predicted"/>
<keyword evidence="2" id="KW-1185">Reference proteome</keyword>
<protein>
    <submittedName>
        <fullName evidence="1">Polyprotein</fullName>
    </submittedName>
</protein>
<name>A0AAV4I772_9GAST</name>